<evidence type="ECO:0000313" key="3">
    <source>
        <dbReference type="Proteomes" id="UP000244168"/>
    </source>
</evidence>
<comment type="caution">
    <text evidence="2">The sequence shown here is derived from an EMBL/GenBank/DDBJ whole genome shotgun (WGS) entry which is preliminary data.</text>
</comment>
<dbReference type="AlphaFoldDB" id="A0A2T5JAB8"/>
<proteinExistence type="predicted"/>
<reference evidence="2 3" key="1">
    <citation type="submission" date="2018-04" db="EMBL/GenBank/DDBJ databases">
        <title>Genomic Encyclopedia of Archaeal and Bacterial Type Strains, Phase II (KMG-II): from individual species to whole genera.</title>
        <authorList>
            <person name="Goeker M."/>
        </authorList>
    </citation>
    <scope>NUCLEOTIDE SEQUENCE [LARGE SCALE GENOMIC DNA]</scope>
    <source>
        <strain evidence="2 3">DSM 26809</strain>
    </source>
</reference>
<feature type="domain" description="BIG2" evidence="1">
    <location>
        <begin position="29"/>
        <end position="106"/>
    </location>
</feature>
<dbReference type="Proteomes" id="UP000244168">
    <property type="component" value="Unassembled WGS sequence"/>
</dbReference>
<evidence type="ECO:0000259" key="1">
    <source>
        <dbReference type="SMART" id="SM00635"/>
    </source>
</evidence>
<gene>
    <name evidence="2" type="ORF">C8P68_104514</name>
</gene>
<accession>A0A2T5JAB8</accession>
<keyword evidence="3" id="KW-1185">Reference proteome</keyword>
<dbReference type="PROSITE" id="PS51257">
    <property type="entry name" value="PROKAR_LIPOPROTEIN"/>
    <property type="match status" value="1"/>
</dbReference>
<evidence type="ECO:0000313" key="2">
    <source>
        <dbReference type="EMBL" id="PTQ97020.1"/>
    </source>
</evidence>
<organism evidence="2 3">
    <name type="scientific">Mucilaginibacter yixingensis</name>
    <dbReference type="NCBI Taxonomy" id="1295612"/>
    <lineage>
        <taxon>Bacteria</taxon>
        <taxon>Pseudomonadati</taxon>
        <taxon>Bacteroidota</taxon>
        <taxon>Sphingobacteriia</taxon>
        <taxon>Sphingobacteriales</taxon>
        <taxon>Sphingobacteriaceae</taxon>
        <taxon>Mucilaginibacter</taxon>
    </lineage>
</organism>
<dbReference type="SUPFAM" id="SSF49373">
    <property type="entry name" value="Invasin/intimin cell-adhesion fragments"/>
    <property type="match status" value="1"/>
</dbReference>
<dbReference type="SMART" id="SM00635">
    <property type="entry name" value="BID_2"/>
    <property type="match status" value="1"/>
</dbReference>
<protein>
    <submittedName>
        <fullName evidence="2">Ig-like protein group 2</fullName>
    </submittedName>
</protein>
<name>A0A2T5JAB8_9SPHI</name>
<dbReference type="InterPro" id="IPR003343">
    <property type="entry name" value="Big_2"/>
</dbReference>
<dbReference type="Pfam" id="PF02368">
    <property type="entry name" value="Big_2"/>
    <property type="match status" value="1"/>
</dbReference>
<dbReference type="EMBL" id="QAOQ01000004">
    <property type="protein sequence ID" value="PTQ97020.1"/>
    <property type="molecule type" value="Genomic_DNA"/>
</dbReference>
<sequence>MKVKRIYGILFLILMIGAFSCQKADLQSVLQSISFNDQTLNLKVGDTQTLKPVFTPDSFSTLPVVWSTGDESVVTVSQTGIIYATSPGTTWVSVKDKNSATKGKLVIVVTN</sequence>
<dbReference type="Gene3D" id="2.60.40.1080">
    <property type="match status" value="1"/>
</dbReference>
<dbReference type="InterPro" id="IPR008964">
    <property type="entry name" value="Invasin/intimin_cell_adhesion"/>
</dbReference>